<dbReference type="SUPFAM" id="SSF56672">
    <property type="entry name" value="DNA/RNA polymerases"/>
    <property type="match status" value="1"/>
</dbReference>
<evidence type="ECO:0000313" key="2">
    <source>
        <dbReference type="EMBL" id="MBW0476545.1"/>
    </source>
</evidence>
<accession>A0A9Q3GRS2</accession>
<sequence>MTTFDVSGAYLHSPIEEEIYVKAPTELRPELNGKVMKLRKALYGTKQAARCWWLFFKSIMSGIGLDEIEIEASLYVYRKGNDCIIVWMHVDDGVLLTTNKSLLSVVMSNMEKQLEVKWNHQPDKIVGINMKTLNDKILLDQKVLASQIAERYPRKVITRSTPLPLQQPDPSDKDITNITSFQHFIGSLMYISNGTRPDMAHAVNFLARYSHNPSSQCWELLDHIIGYLMGTINKQLRIKPNGTNSLELWTDANWGGSYERSTSGGLILYAGCPIQWISKRQRIVAMSTCAAEYVAMGDSTQHLSHLINLMRSLDITPQPSIYCDNEAAILITNDNTSRKRTKYLTRAFFFVNDLIRQENIKLKWVTTKEQLADILTKSLSPVAHNKFIERLNL</sequence>
<comment type="caution">
    <text evidence="2">The sequence shown here is derived from an EMBL/GenBank/DDBJ whole genome shotgun (WGS) entry which is preliminary data.</text>
</comment>
<evidence type="ECO:0000313" key="3">
    <source>
        <dbReference type="Proteomes" id="UP000765509"/>
    </source>
</evidence>
<dbReference type="InterPro" id="IPR013103">
    <property type="entry name" value="RVT_2"/>
</dbReference>
<evidence type="ECO:0000259" key="1">
    <source>
        <dbReference type="Pfam" id="PF07727"/>
    </source>
</evidence>
<reference evidence="2" key="1">
    <citation type="submission" date="2021-03" db="EMBL/GenBank/DDBJ databases">
        <title>Draft genome sequence of rust myrtle Austropuccinia psidii MF-1, a brazilian biotype.</title>
        <authorList>
            <person name="Quecine M.C."/>
            <person name="Pachon D.M.R."/>
            <person name="Bonatelli M.L."/>
            <person name="Correr F.H."/>
            <person name="Franceschini L.M."/>
            <person name="Leite T.F."/>
            <person name="Margarido G.R.A."/>
            <person name="Almeida C.A."/>
            <person name="Ferrarezi J.A."/>
            <person name="Labate C.A."/>
        </authorList>
    </citation>
    <scope>NUCLEOTIDE SEQUENCE</scope>
    <source>
        <strain evidence="2">MF-1</strain>
    </source>
</reference>
<dbReference type="CDD" id="cd09272">
    <property type="entry name" value="RNase_HI_RT_Ty1"/>
    <property type="match status" value="1"/>
</dbReference>
<organism evidence="2 3">
    <name type="scientific">Austropuccinia psidii MF-1</name>
    <dbReference type="NCBI Taxonomy" id="1389203"/>
    <lineage>
        <taxon>Eukaryota</taxon>
        <taxon>Fungi</taxon>
        <taxon>Dikarya</taxon>
        <taxon>Basidiomycota</taxon>
        <taxon>Pucciniomycotina</taxon>
        <taxon>Pucciniomycetes</taxon>
        <taxon>Pucciniales</taxon>
        <taxon>Sphaerophragmiaceae</taxon>
        <taxon>Austropuccinia</taxon>
    </lineage>
</organism>
<dbReference type="PANTHER" id="PTHR11439:SF460">
    <property type="match status" value="1"/>
</dbReference>
<feature type="domain" description="Reverse transcriptase Ty1/copia-type" evidence="1">
    <location>
        <begin position="4"/>
        <end position="151"/>
    </location>
</feature>
<dbReference type="PANTHER" id="PTHR11439">
    <property type="entry name" value="GAG-POL-RELATED RETROTRANSPOSON"/>
    <property type="match status" value="1"/>
</dbReference>
<proteinExistence type="predicted"/>
<dbReference type="EMBL" id="AVOT02004503">
    <property type="protein sequence ID" value="MBW0476545.1"/>
    <property type="molecule type" value="Genomic_DNA"/>
</dbReference>
<dbReference type="AlphaFoldDB" id="A0A9Q3GRS2"/>
<gene>
    <name evidence="2" type="ORF">O181_016260</name>
</gene>
<dbReference type="Pfam" id="PF07727">
    <property type="entry name" value="RVT_2"/>
    <property type="match status" value="1"/>
</dbReference>
<dbReference type="Proteomes" id="UP000765509">
    <property type="component" value="Unassembled WGS sequence"/>
</dbReference>
<protein>
    <recommendedName>
        <fullName evidence="1">Reverse transcriptase Ty1/copia-type domain-containing protein</fullName>
    </recommendedName>
</protein>
<dbReference type="OrthoDB" id="3344688at2759"/>
<keyword evidence="3" id="KW-1185">Reference proteome</keyword>
<name>A0A9Q3GRS2_9BASI</name>
<dbReference type="InterPro" id="IPR043502">
    <property type="entry name" value="DNA/RNA_pol_sf"/>
</dbReference>